<dbReference type="GO" id="GO:0005506">
    <property type="term" value="F:iron ion binding"/>
    <property type="evidence" value="ECO:0007669"/>
    <property type="project" value="InterPro"/>
</dbReference>
<evidence type="ECO:0008006" key="14">
    <source>
        <dbReference type="Google" id="ProtNLM"/>
    </source>
</evidence>
<dbReference type="GO" id="GO:0020037">
    <property type="term" value="F:heme binding"/>
    <property type="evidence" value="ECO:0007669"/>
    <property type="project" value="InterPro"/>
</dbReference>
<protein>
    <recommendedName>
        <fullName evidence="14">O-methylsterigmatocystin oxidoreductase</fullName>
    </recommendedName>
</protein>
<name>A0A7S9KRG6_EPIFF</name>
<gene>
    <name evidence="12" type="ORF">C2857_001197</name>
</gene>
<comment type="cofactor">
    <cofactor evidence="1 9">
        <name>heme</name>
        <dbReference type="ChEBI" id="CHEBI:30413"/>
    </cofactor>
</comment>
<dbReference type="PANTHER" id="PTHR46300:SF7">
    <property type="entry name" value="P450, PUTATIVE (EUROFUNG)-RELATED"/>
    <property type="match status" value="1"/>
</dbReference>
<evidence type="ECO:0000256" key="7">
    <source>
        <dbReference type="ARBA" id="ARBA00023033"/>
    </source>
</evidence>
<keyword evidence="5 10" id="KW-0560">Oxidoreductase</keyword>
<dbReference type="PROSITE" id="PS00086">
    <property type="entry name" value="CYTOCHROME_P450"/>
    <property type="match status" value="1"/>
</dbReference>
<dbReference type="Proteomes" id="UP000594364">
    <property type="component" value="Chromosome 3"/>
</dbReference>
<dbReference type="EMBL" id="CP031387">
    <property type="protein sequence ID" value="QPG99207.1"/>
    <property type="molecule type" value="Genomic_DNA"/>
</dbReference>
<keyword evidence="8" id="KW-0325">Glycoprotein</keyword>
<organism evidence="12 13">
    <name type="scientific">Epichloe festucae (strain Fl1)</name>
    <dbReference type="NCBI Taxonomy" id="877507"/>
    <lineage>
        <taxon>Eukaryota</taxon>
        <taxon>Fungi</taxon>
        <taxon>Dikarya</taxon>
        <taxon>Ascomycota</taxon>
        <taxon>Pezizomycotina</taxon>
        <taxon>Sordariomycetes</taxon>
        <taxon>Hypocreomycetidae</taxon>
        <taxon>Hypocreales</taxon>
        <taxon>Clavicipitaceae</taxon>
        <taxon>Epichloe</taxon>
    </lineage>
</organism>
<evidence type="ECO:0000256" key="4">
    <source>
        <dbReference type="ARBA" id="ARBA00022723"/>
    </source>
</evidence>
<dbReference type="InterPro" id="IPR001128">
    <property type="entry name" value="Cyt_P450"/>
</dbReference>
<proteinExistence type="inferred from homology"/>
<feature type="transmembrane region" description="Helical" evidence="11">
    <location>
        <begin position="39"/>
        <end position="59"/>
    </location>
</feature>
<dbReference type="OrthoDB" id="2789670at2759"/>
<feature type="binding site" description="axial binding residue" evidence="9">
    <location>
        <position position="482"/>
    </location>
    <ligand>
        <name>heme</name>
        <dbReference type="ChEBI" id="CHEBI:30413"/>
    </ligand>
    <ligandPart>
        <name>Fe</name>
        <dbReference type="ChEBI" id="CHEBI:18248"/>
    </ligandPart>
</feature>
<evidence type="ECO:0000256" key="9">
    <source>
        <dbReference type="PIRSR" id="PIRSR602401-1"/>
    </source>
</evidence>
<evidence type="ECO:0000313" key="13">
    <source>
        <dbReference type="Proteomes" id="UP000594364"/>
    </source>
</evidence>
<keyword evidence="3 9" id="KW-0349">Heme</keyword>
<reference evidence="12 13" key="1">
    <citation type="journal article" date="2018" name="PLoS Genet.">
        <title>Repeat elements organise 3D genome structure and mediate transcription in the filamentous fungus Epichloe festucae.</title>
        <authorList>
            <person name="Winter D.J."/>
            <person name="Ganley A.R.D."/>
            <person name="Young C.A."/>
            <person name="Liachko I."/>
            <person name="Schardl C.L."/>
            <person name="Dupont P.Y."/>
            <person name="Berry D."/>
            <person name="Ram A."/>
            <person name="Scott B."/>
            <person name="Cox M.P."/>
        </authorList>
    </citation>
    <scope>NUCLEOTIDE SEQUENCE [LARGE SCALE GENOMIC DNA]</scope>
    <source>
        <strain evidence="12 13">Fl1</strain>
    </source>
</reference>
<dbReference type="GO" id="GO:0004497">
    <property type="term" value="F:monooxygenase activity"/>
    <property type="evidence" value="ECO:0007669"/>
    <property type="project" value="UniProtKB-KW"/>
</dbReference>
<dbReference type="GO" id="GO:0016705">
    <property type="term" value="F:oxidoreductase activity, acting on paired donors, with incorporation or reduction of molecular oxygen"/>
    <property type="evidence" value="ECO:0007669"/>
    <property type="project" value="InterPro"/>
</dbReference>
<dbReference type="InterPro" id="IPR050364">
    <property type="entry name" value="Cytochrome_P450_fung"/>
</dbReference>
<accession>A0A7S9KRG6</accession>
<dbReference type="InterPro" id="IPR036396">
    <property type="entry name" value="Cyt_P450_sf"/>
</dbReference>
<evidence type="ECO:0000256" key="8">
    <source>
        <dbReference type="ARBA" id="ARBA00023180"/>
    </source>
</evidence>
<evidence type="ECO:0000256" key="1">
    <source>
        <dbReference type="ARBA" id="ARBA00001971"/>
    </source>
</evidence>
<keyword evidence="13" id="KW-1185">Reference proteome</keyword>
<evidence type="ECO:0000256" key="2">
    <source>
        <dbReference type="ARBA" id="ARBA00010617"/>
    </source>
</evidence>
<dbReference type="InterPro" id="IPR002401">
    <property type="entry name" value="Cyt_P450_E_grp-I"/>
</dbReference>
<evidence type="ECO:0000256" key="5">
    <source>
        <dbReference type="ARBA" id="ARBA00023002"/>
    </source>
</evidence>
<dbReference type="CDD" id="cd11065">
    <property type="entry name" value="CYP64-like"/>
    <property type="match status" value="1"/>
</dbReference>
<evidence type="ECO:0000313" key="12">
    <source>
        <dbReference type="EMBL" id="QPG99207.1"/>
    </source>
</evidence>
<keyword evidence="7 10" id="KW-0503">Monooxygenase</keyword>
<keyword evidence="4 9" id="KW-0479">Metal-binding</keyword>
<evidence type="ECO:0000256" key="10">
    <source>
        <dbReference type="RuleBase" id="RU000461"/>
    </source>
</evidence>
<keyword evidence="11" id="KW-0812">Transmembrane</keyword>
<dbReference type="SUPFAM" id="SSF48264">
    <property type="entry name" value="Cytochrome P450"/>
    <property type="match status" value="1"/>
</dbReference>
<dbReference type="Gene3D" id="1.10.630.10">
    <property type="entry name" value="Cytochrome P450"/>
    <property type="match status" value="1"/>
</dbReference>
<dbReference type="PRINTS" id="PR00463">
    <property type="entry name" value="EP450I"/>
</dbReference>
<sequence length="568" mass="64276">MADISFIQLLLPIVLHRHWGSLRNQLVKIPTLPLTVSIMTNSALILGILAPITLLVYYVGFRKSQKLPLPPGPKPLPVVGNIRDLPPSGKPEFQHWSKFKDLYGPVSSVSVLGATIILLQDRQSSQEILEKNSMKTYGRPSLLFANEFCGFDKFLATRPYDAKYRRQRKLIHQQLGTKAVASKFHNVQDVESRRFLMHILEDPDRLVEHIKLEASAIILKIVYGYSVEQQTTDPLVNLIERMMANFSIAMLPMTWAVDMIPFLRYLPTWFPGTSFHETGQQWKAITERAMNTPYSFVRDKMKTRSNRPSFVASLVQKHSQGADGDEALNKLDEDDIKQAAGTMYGGGADTTVSSIMSFVLAMMVFPEVQRKAQEEIDNVLGSIRFPQYTDRARLPYVNALLWETQRWMPVVPICSAHVAGEDIEYEGLRIPKGAYILSDTWAVLHDPLTYADPFEFDPQRYLEPRNEPDPTGEAFGYGRRVCPGRHFADDSLFLTISRLLATFDIKVPVDAQGNKVEVKVEATPGLITHPAEYPYDIRPRSENHANLIRSVKFDHAWEGSDSCCLGII</sequence>
<dbReference type="InterPro" id="IPR017972">
    <property type="entry name" value="Cyt_P450_CS"/>
</dbReference>
<dbReference type="PANTHER" id="PTHR46300">
    <property type="entry name" value="P450, PUTATIVE (EUROFUNG)-RELATED-RELATED"/>
    <property type="match status" value="1"/>
</dbReference>
<comment type="similarity">
    <text evidence="2 10">Belongs to the cytochrome P450 family.</text>
</comment>
<dbReference type="PRINTS" id="PR00385">
    <property type="entry name" value="P450"/>
</dbReference>
<keyword evidence="11" id="KW-1133">Transmembrane helix</keyword>
<evidence type="ECO:0000256" key="6">
    <source>
        <dbReference type="ARBA" id="ARBA00023004"/>
    </source>
</evidence>
<keyword evidence="6 9" id="KW-0408">Iron</keyword>
<evidence type="ECO:0000256" key="11">
    <source>
        <dbReference type="SAM" id="Phobius"/>
    </source>
</evidence>
<dbReference type="Pfam" id="PF00067">
    <property type="entry name" value="p450"/>
    <property type="match status" value="1"/>
</dbReference>
<evidence type="ECO:0000256" key="3">
    <source>
        <dbReference type="ARBA" id="ARBA00022617"/>
    </source>
</evidence>
<dbReference type="AlphaFoldDB" id="A0A7S9KRG6"/>
<keyword evidence="11" id="KW-0472">Membrane</keyword>